<feature type="compositionally biased region" description="Polar residues" evidence="15">
    <location>
        <begin position="676"/>
        <end position="698"/>
    </location>
</feature>
<dbReference type="Gene3D" id="2.30.29.30">
    <property type="entry name" value="Pleckstrin-homology domain (PH domain)/Phosphotyrosine-binding domain (PTB)"/>
    <property type="match status" value="3"/>
</dbReference>
<feature type="domain" description="FERM" evidence="17">
    <location>
        <begin position="1121"/>
        <end position="1451"/>
    </location>
</feature>
<dbReference type="InterPro" id="IPR019748">
    <property type="entry name" value="FERM_central"/>
</dbReference>
<evidence type="ECO:0000256" key="10">
    <source>
        <dbReference type="ARBA" id="ARBA00023273"/>
    </source>
</evidence>
<evidence type="ECO:0000259" key="16">
    <source>
        <dbReference type="PROSITE" id="PS50003"/>
    </source>
</evidence>
<comment type="function">
    <text evidence="11">In the kidney glomerulus may play a role in linking podocyte foot processes to the glomerular basement membrane. May be involved in stabilization of F-actin by attenuating its depolymerization. Can recruit TGFB1I1 from focal adhesions to podocyte lamellipodia.</text>
</comment>
<dbReference type="Gene3D" id="1.25.40.530">
    <property type="entry name" value="MyTH4 domain"/>
    <property type="match status" value="1"/>
</dbReference>
<reference evidence="20" key="1">
    <citation type="submission" date="2025-08" db="UniProtKB">
        <authorList>
            <consortium name="RefSeq"/>
        </authorList>
    </citation>
    <scope>IDENTIFICATION</scope>
    <source>
        <tissue evidence="20">Liver</tissue>
    </source>
</reference>
<dbReference type="SMART" id="SM00295">
    <property type="entry name" value="B41"/>
    <property type="match status" value="1"/>
</dbReference>
<dbReference type="FunFam" id="2.30.29.30:FF:000295">
    <property type="entry name" value="pleckstrin homology domain-containing family H member 2 isoform X1"/>
    <property type="match status" value="1"/>
</dbReference>
<name>A0A2U3YT14_LEPWE</name>
<keyword evidence="8" id="KW-0472">Membrane</keyword>
<dbReference type="GO" id="GO:0005737">
    <property type="term" value="C:cytoplasm"/>
    <property type="evidence" value="ECO:0007669"/>
    <property type="project" value="TreeGrafter"/>
</dbReference>
<dbReference type="GO" id="GO:0005886">
    <property type="term" value="C:plasma membrane"/>
    <property type="evidence" value="ECO:0007669"/>
    <property type="project" value="UniProtKB-SubCell"/>
</dbReference>
<dbReference type="GO" id="GO:0003779">
    <property type="term" value="F:actin binding"/>
    <property type="evidence" value="ECO:0007669"/>
    <property type="project" value="TreeGrafter"/>
</dbReference>
<dbReference type="FunFam" id="2.30.29.30:FF:000346">
    <property type="entry name" value="Pleckstrin homology domain-containing family H member 2"/>
    <property type="match status" value="1"/>
</dbReference>
<dbReference type="CTD" id="130271"/>
<dbReference type="SUPFAM" id="SSF47031">
    <property type="entry name" value="Second domain of FERM"/>
    <property type="match status" value="1"/>
</dbReference>
<feature type="region of interest" description="Disordered" evidence="15">
    <location>
        <begin position="392"/>
        <end position="433"/>
    </location>
</feature>
<dbReference type="InterPro" id="IPR038185">
    <property type="entry name" value="MyTH4_dom_sf"/>
</dbReference>
<dbReference type="InterPro" id="IPR011993">
    <property type="entry name" value="PH-like_dom_sf"/>
</dbReference>
<keyword evidence="5" id="KW-0963">Cytoplasm</keyword>
<dbReference type="InterPro" id="IPR000299">
    <property type="entry name" value="FERM_domain"/>
</dbReference>
<evidence type="ECO:0000313" key="19">
    <source>
        <dbReference type="Proteomes" id="UP000245341"/>
    </source>
</evidence>
<dbReference type="PROSITE" id="PS50003">
    <property type="entry name" value="PH_DOMAIN"/>
    <property type="match status" value="2"/>
</dbReference>
<dbReference type="SMART" id="SM00233">
    <property type="entry name" value="PH"/>
    <property type="match status" value="2"/>
</dbReference>
<evidence type="ECO:0000256" key="12">
    <source>
        <dbReference type="ARBA" id="ARBA00064367"/>
    </source>
</evidence>
<protein>
    <recommendedName>
        <fullName evidence="13">Pleckstrin homology domain-containing family H member 2</fullName>
    </recommendedName>
</protein>
<feature type="compositionally biased region" description="Polar residues" evidence="15">
    <location>
        <begin position="392"/>
        <end position="409"/>
    </location>
</feature>
<dbReference type="Pfam" id="PF00169">
    <property type="entry name" value="PH"/>
    <property type="match status" value="1"/>
</dbReference>
<dbReference type="GO" id="GO:0030027">
    <property type="term" value="C:lamellipodium"/>
    <property type="evidence" value="ECO:0007669"/>
    <property type="project" value="UniProtKB-SubCell"/>
</dbReference>
<evidence type="ECO:0000313" key="20">
    <source>
        <dbReference type="RefSeq" id="XP_006746879.1"/>
    </source>
</evidence>
<evidence type="ECO:0000256" key="11">
    <source>
        <dbReference type="ARBA" id="ARBA00054898"/>
    </source>
</evidence>
<feature type="domain" description="PH" evidence="16">
    <location>
        <begin position="703"/>
        <end position="797"/>
    </location>
</feature>
<dbReference type="Proteomes" id="UP000245341">
    <property type="component" value="Unplaced"/>
</dbReference>
<evidence type="ECO:0000256" key="13">
    <source>
        <dbReference type="ARBA" id="ARBA00067093"/>
    </source>
</evidence>
<feature type="domain" description="PH" evidence="16">
    <location>
        <begin position="811"/>
        <end position="919"/>
    </location>
</feature>
<dbReference type="CDD" id="cd14473">
    <property type="entry name" value="FERM_B-lobe"/>
    <property type="match status" value="1"/>
</dbReference>
<evidence type="ECO:0000256" key="1">
    <source>
        <dbReference type="ARBA" id="ARBA00004245"/>
    </source>
</evidence>
<evidence type="ECO:0000256" key="14">
    <source>
        <dbReference type="SAM" id="Coils"/>
    </source>
</evidence>
<feature type="region of interest" description="Disordered" evidence="15">
    <location>
        <begin position="1473"/>
        <end position="1493"/>
    </location>
</feature>
<dbReference type="KEGG" id="lww:102741836"/>
<dbReference type="Pfam" id="PF00373">
    <property type="entry name" value="FERM_M"/>
    <property type="match status" value="1"/>
</dbReference>
<feature type="compositionally biased region" description="Basic and acidic residues" evidence="15">
    <location>
        <begin position="375"/>
        <end position="387"/>
    </location>
</feature>
<feature type="region of interest" description="Disordered" evidence="15">
    <location>
        <begin position="268"/>
        <end position="316"/>
    </location>
</feature>
<dbReference type="Gene3D" id="1.20.80.10">
    <property type="match status" value="1"/>
</dbReference>
<keyword evidence="9" id="KW-0206">Cytoskeleton</keyword>
<dbReference type="FunFam" id="2.30.29.30:FF:000335">
    <property type="entry name" value="Pleckstrin homology domain-containing family H member 2"/>
    <property type="match status" value="1"/>
</dbReference>
<dbReference type="InterPro" id="IPR019749">
    <property type="entry name" value="Band_41_domain"/>
</dbReference>
<keyword evidence="7 14" id="KW-0175">Coiled coil</keyword>
<comment type="subunit">
    <text evidence="12">Self-associates. Interacts with TGFB1I1.</text>
</comment>
<dbReference type="GO" id="GO:0030835">
    <property type="term" value="P:negative regulation of actin filament depolymerization"/>
    <property type="evidence" value="ECO:0007669"/>
    <property type="project" value="TreeGrafter"/>
</dbReference>
<evidence type="ECO:0000256" key="6">
    <source>
        <dbReference type="ARBA" id="ARBA00022737"/>
    </source>
</evidence>
<dbReference type="FunFam" id="3.10.20.90:FF:000125">
    <property type="entry name" value="pleckstrin homology domain-containing family H member 2"/>
    <property type="match status" value="1"/>
</dbReference>
<dbReference type="Gene3D" id="3.10.20.90">
    <property type="entry name" value="Phosphatidylinositol 3-kinase Catalytic Subunit, Chain A, domain 1"/>
    <property type="match status" value="1"/>
</dbReference>
<dbReference type="OrthoDB" id="6285196at2759"/>
<dbReference type="InterPro" id="IPR014352">
    <property type="entry name" value="FERM/acyl-CoA-bd_prot_sf"/>
</dbReference>
<dbReference type="GO" id="GO:0005856">
    <property type="term" value="C:cytoskeleton"/>
    <property type="evidence" value="ECO:0007669"/>
    <property type="project" value="UniProtKB-SubCell"/>
</dbReference>
<accession>A0A2U3YT14</accession>
<dbReference type="PROSITE" id="PS51016">
    <property type="entry name" value="MYTH4"/>
    <property type="match status" value="1"/>
</dbReference>
<gene>
    <name evidence="20" type="primary">PLEKHH2</name>
</gene>
<evidence type="ECO:0000256" key="3">
    <source>
        <dbReference type="ARBA" id="ARBA00004510"/>
    </source>
</evidence>
<dbReference type="Pfam" id="PF00784">
    <property type="entry name" value="MyTH4"/>
    <property type="match status" value="1"/>
</dbReference>
<dbReference type="InterPro" id="IPR000857">
    <property type="entry name" value="MyTH4_dom"/>
</dbReference>
<sequence length="1493" mass="168559">MAELSETDGPVDWKERCVALESQLMKFRVQASKIRELLAEKMQQLERQVIDAERQAEKAFQQVQVMEEKLKAANIQTSESETRLYKKCQDLETLIQEKDDIIQNLELQLEEQKQIRIQEAKIIEEKAAKIKEWVTLKLNELELENQNLRLINQNQTEEIRTIQSKLQEVQGKKSSTVSTPKLLEGQRLSSLTFGCFLSRARSPPQVVKSEEMSKISSKEPEFIEGKDIEEMEIPEKSGENQIQENNLGQRTLHQTPCVLEQNRKTRTSFATDGGTSQNSGAPGSDWSSDEEDGSKGRSNCRYTSTLSSHTSEEGVQCSRMGSEAYLTASDDSSSIFEEETFGIKRPEHKKLYSWQQEAQWKAQNCPLIKGNSESSKNEHDSSSDELNKKFQSQRLDYSSSSSEANTPSPILTPALTPKHPNSLPGKGTQLVPSSNLLPPKLRIPNVFSISVALAKRHLSQPQLSSDRMFGTNRNAISMIRPLRPQETDLDLVDDNSTEILENMDTSCDDGLFSYDSLESPCSEDQEPCDSAKKPACGKPPTPPLHRFPSWESRIYAVAKSGMRMSEAFNMENVNKNSVALLSYTTSGLYTSLIYKNMTTPVYTTLKGKATQISSSPFLDDSSGSEEEDGSRSSSRTSESDTRSRSGPGSPRAMKRGVSLSSVASESDYAIPPDAYSTDTEYSQPEQKLPKTCSSSSDNGKNEPLEKSGYLLKMSGKVKTWKRRWFVLKGGELLYYKSPSDVIRKPQGHIELSASCGILRGDNKQTVQLTTEKHTYYLTADSPNILEEWIKVLQNVLRVQAANPLFLQPEGKPTVKGLLTKVKHGYSKRVWCTLIGKTLYYFRSQEDKFPLGQIKLWEAKVEEVDRSCDSDEDYEASGRSLLSTHYTIVIHPKDQGPTYLLIGSKHEKDTWLYHLTVAAGSNNVNVGSEFEQLVCKLLNIEGEPSSQIWRHPTLCHSKEGIISPLTTLPSEALQTEAIKLFKTCQLFINAAVDSPAIDYHISLAQSALQICLTHPELQNEICCQLIKQTRRRQPQNQPGPLQGWQLLALCVGLFLPHHPFLWLLRLHLKRNADSRTEFGKYAIYCQRCVERTQQNGDREARPSRMEILSTLLRNPYHHSLPFSIPVHFMNGIYQVVGFDASTTVEEFLNTLNQDTGMRKPTQSGFALFTDDPSGRDLEHCLQGNIKICDIISKWEQASKEQQPGKWEGTRTVRLTYKNRLYFSMQARGETDREKLLLMYQTNDQIINGLFPLNKDLALEMAALLAQVEIGDFERPFSTPAGHVTNQCKTNQTLKQVIEKFYPKRYRDDSSEEQLRQLCQRLSTRWMALRGHSAADCVRIYLTVARKWPFFGAKLFLAKPVTPSALRSTFMWLAIHEDGLSILEYNSMRLIVSYVYKSLMTFGGHQDDFMIVINNTHSKDKPTEKLLFAMAKPKILEITLLIASYINNFHQQRATFHHLSAPALLSAQTRGPEARAVGSQPLLSSSRPTKGPTLL</sequence>
<keyword evidence="6" id="KW-0677">Repeat</keyword>
<dbReference type="InterPro" id="IPR035963">
    <property type="entry name" value="FERM_2"/>
</dbReference>
<feature type="region of interest" description="Disordered" evidence="15">
    <location>
        <begin position="613"/>
        <end position="705"/>
    </location>
</feature>
<feature type="coiled-coil region" evidence="14">
    <location>
        <begin position="28"/>
        <end position="172"/>
    </location>
</feature>
<evidence type="ECO:0000259" key="18">
    <source>
        <dbReference type="PROSITE" id="PS51016"/>
    </source>
</evidence>
<feature type="region of interest" description="Disordered" evidence="15">
    <location>
        <begin position="368"/>
        <end position="387"/>
    </location>
</feature>
<keyword evidence="4" id="KW-1003">Cell membrane</keyword>
<organism evidence="19 20">
    <name type="scientific">Leptonychotes weddellii</name>
    <name type="common">Weddell seal</name>
    <name type="synonym">Otaria weddellii</name>
    <dbReference type="NCBI Taxonomy" id="9713"/>
    <lineage>
        <taxon>Eukaryota</taxon>
        <taxon>Metazoa</taxon>
        <taxon>Chordata</taxon>
        <taxon>Craniata</taxon>
        <taxon>Vertebrata</taxon>
        <taxon>Euteleostomi</taxon>
        <taxon>Mammalia</taxon>
        <taxon>Eutheria</taxon>
        <taxon>Laurasiatheria</taxon>
        <taxon>Carnivora</taxon>
        <taxon>Caniformia</taxon>
        <taxon>Pinnipedia</taxon>
        <taxon>Phocidae</taxon>
        <taxon>Monachinae</taxon>
        <taxon>Lobodontini</taxon>
        <taxon>Leptonychotes</taxon>
    </lineage>
</organism>
<keyword evidence="10" id="KW-0966">Cell projection</keyword>
<dbReference type="CDD" id="cd17179">
    <property type="entry name" value="FERM_F1_PLEKHH2"/>
    <property type="match status" value="1"/>
</dbReference>
<dbReference type="CDD" id="cd13206">
    <property type="entry name" value="FERM_C-lobe_PLEKHH1_PLEKHH2"/>
    <property type="match status" value="1"/>
</dbReference>
<evidence type="ECO:0000256" key="8">
    <source>
        <dbReference type="ARBA" id="ARBA00023136"/>
    </source>
</evidence>
<evidence type="ECO:0000256" key="5">
    <source>
        <dbReference type="ARBA" id="ARBA00022490"/>
    </source>
</evidence>
<keyword evidence="19" id="KW-1185">Reference proteome</keyword>
<dbReference type="Pfam" id="PF21989">
    <property type="entry name" value="RA_2"/>
    <property type="match status" value="1"/>
</dbReference>
<feature type="compositionally biased region" description="Polar residues" evidence="15">
    <location>
        <begin position="268"/>
        <end position="281"/>
    </location>
</feature>
<dbReference type="RefSeq" id="XP_006746879.1">
    <property type="nucleotide sequence ID" value="XM_006746816.2"/>
</dbReference>
<feature type="region of interest" description="Disordered" evidence="15">
    <location>
        <begin position="208"/>
        <end position="227"/>
    </location>
</feature>
<evidence type="ECO:0000256" key="9">
    <source>
        <dbReference type="ARBA" id="ARBA00023212"/>
    </source>
</evidence>
<dbReference type="FunFam" id="1.25.40.530:FF:000001">
    <property type="entry name" value="Pleckstrin homology domain-containing family H member 2"/>
    <property type="match status" value="1"/>
</dbReference>
<dbReference type="FunFam" id="1.20.80.10:FF:000021">
    <property type="entry name" value="pleckstrin homology domain-containing family H member 2"/>
    <property type="match status" value="1"/>
</dbReference>
<dbReference type="SMART" id="SM00139">
    <property type="entry name" value="MyTH4"/>
    <property type="match status" value="1"/>
</dbReference>
<evidence type="ECO:0000256" key="4">
    <source>
        <dbReference type="ARBA" id="ARBA00022475"/>
    </source>
</evidence>
<proteinExistence type="predicted"/>
<dbReference type="STRING" id="9713.A0A2U3YT14"/>
<feature type="compositionally biased region" description="Polar residues" evidence="15">
    <location>
        <begin position="296"/>
        <end position="309"/>
    </location>
</feature>
<evidence type="ECO:0000256" key="15">
    <source>
        <dbReference type="SAM" id="MobiDB-lite"/>
    </source>
</evidence>
<evidence type="ECO:0000259" key="17">
    <source>
        <dbReference type="PROSITE" id="PS50057"/>
    </source>
</evidence>
<evidence type="ECO:0000256" key="2">
    <source>
        <dbReference type="ARBA" id="ARBA00004413"/>
    </source>
</evidence>
<dbReference type="InterPro" id="IPR001849">
    <property type="entry name" value="PH_domain"/>
</dbReference>
<evidence type="ECO:0000256" key="7">
    <source>
        <dbReference type="ARBA" id="ARBA00023054"/>
    </source>
</evidence>
<feature type="region of interest" description="Disordered" evidence="15">
    <location>
        <begin position="523"/>
        <end position="544"/>
    </location>
</feature>
<dbReference type="PANTHER" id="PTHR22903">
    <property type="entry name" value="PLEKHH PROTEIN"/>
    <property type="match status" value="1"/>
</dbReference>
<comment type="subcellular location">
    <subcellularLocation>
        <location evidence="2">Cell membrane</location>
        <topology evidence="2">Peripheral membrane protein</topology>
        <orientation evidence="2">Cytoplasmic side</orientation>
    </subcellularLocation>
    <subcellularLocation>
        <location evidence="3">Cell projection</location>
        <location evidence="3">Lamellipodium</location>
    </subcellularLocation>
    <subcellularLocation>
        <location evidence="1">Cytoplasm</location>
        <location evidence="1">Cytoskeleton</location>
    </subcellularLocation>
</comment>
<dbReference type="PROSITE" id="PS50057">
    <property type="entry name" value="FERM_3"/>
    <property type="match status" value="1"/>
</dbReference>
<dbReference type="SUPFAM" id="SSF50729">
    <property type="entry name" value="PH domain-like"/>
    <property type="match status" value="2"/>
</dbReference>
<dbReference type="CDD" id="cd13282">
    <property type="entry name" value="PH1_PLEKHH1_PLEKHH2"/>
    <property type="match status" value="1"/>
</dbReference>
<dbReference type="GeneID" id="102741836"/>
<feature type="domain" description="MyTH4" evidence="18">
    <location>
        <begin position="955"/>
        <end position="1110"/>
    </location>
</feature>
<dbReference type="PANTHER" id="PTHR22903:SF3">
    <property type="entry name" value="PLECKSTRIN HOMOLOGY DOMAIN-CONTAINING FAMILY H MEMBER 2"/>
    <property type="match status" value="1"/>
</dbReference>